<organism evidence="1 2">
    <name type="scientific">Streptomyces eurocidicus</name>
    <name type="common">Streptoverticillium eurocidicus</name>
    <dbReference type="NCBI Taxonomy" id="66423"/>
    <lineage>
        <taxon>Bacteria</taxon>
        <taxon>Bacillati</taxon>
        <taxon>Actinomycetota</taxon>
        <taxon>Actinomycetes</taxon>
        <taxon>Kitasatosporales</taxon>
        <taxon>Streptomycetaceae</taxon>
        <taxon>Streptomyces</taxon>
    </lineage>
</organism>
<dbReference type="Proteomes" id="UP000235945">
    <property type="component" value="Unassembled WGS sequence"/>
</dbReference>
<proteinExistence type="predicted"/>
<keyword evidence="2" id="KW-1185">Reference proteome</keyword>
<protein>
    <submittedName>
        <fullName evidence="1">Uncharacterized protein</fullName>
    </submittedName>
</protein>
<comment type="caution">
    <text evidence="1">The sequence shown here is derived from an EMBL/GenBank/DDBJ whole genome shotgun (WGS) entry which is preliminary data.</text>
</comment>
<reference evidence="2" key="1">
    <citation type="submission" date="2015-07" db="EMBL/GenBank/DDBJ databases">
        <authorList>
            <person name="Graham D.E."/>
            <person name="Giannone R.J."/>
            <person name="Gulvik C.A."/>
            <person name="Hettich R.L."/>
            <person name="Klingeman D.M."/>
            <person name="Mahan K.M."/>
            <person name="Parry R.J."/>
            <person name="Spain J.C."/>
        </authorList>
    </citation>
    <scope>NUCLEOTIDE SEQUENCE [LARGE SCALE GENOMIC DNA]</scope>
    <source>
        <strain evidence="2">ATCC 27428</strain>
    </source>
</reference>
<dbReference type="AlphaFoldDB" id="A0A2N8NU83"/>
<evidence type="ECO:0000313" key="2">
    <source>
        <dbReference type="Proteomes" id="UP000235945"/>
    </source>
</evidence>
<accession>A0A2N8NU83</accession>
<evidence type="ECO:0000313" key="1">
    <source>
        <dbReference type="EMBL" id="PNE32326.1"/>
    </source>
</evidence>
<dbReference type="EMBL" id="LGUI01000005">
    <property type="protein sequence ID" value="PNE32326.1"/>
    <property type="molecule type" value="Genomic_DNA"/>
</dbReference>
<name>A0A2N8NU83_STREU</name>
<gene>
    <name evidence="1" type="ORF">AF335_17040</name>
</gene>
<sequence length="188" mass="19930">MWSRARLRMRSAGRCSVPASVSSMARVARWVSWVAAMDSHTPAVTWYSALSNQAAQLGRGSPRSVARASAAVPMARADSGRWPRTAWQRASRVHRKARRRPGGSLRVPYVGGLDEFGGVLGVSEVVGLTGEAVQQVPGDSGAGGPGFPVSRTVRTAPARNSASYLLHISAIELPHSGHLHTTRGGTRA</sequence>